<dbReference type="Gene3D" id="2.60.120.260">
    <property type="entry name" value="Galactose-binding domain-like"/>
    <property type="match status" value="1"/>
</dbReference>
<name>A0A9D4RNT1_DREPO</name>
<dbReference type="SUPFAM" id="SSF49785">
    <property type="entry name" value="Galactose-binding domain-like"/>
    <property type="match status" value="1"/>
</dbReference>
<accession>A0A9D4RNT1</accession>
<proteinExistence type="predicted"/>
<dbReference type="AlphaFoldDB" id="A0A9D4RNT1"/>
<organism evidence="1 2">
    <name type="scientific">Dreissena polymorpha</name>
    <name type="common">Zebra mussel</name>
    <name type="synonym">Mytilus polymorpha</name>
    <dbReference type="NCBI Taxonomy" id="45954"/>
    <lineage>
        <taxon>Eukaryota</taxon>
        <taxon>Metazoa</taxon>
        <taxon>Spiralia</taxon>
        <taxon>Lophotrochozoa</taxon>
        <taxon>Mollusca</taxon>
        <taxon>Bivalvia</taxon>
        <taxon>Autobranchia</taxon>
        <taxon>Heteroconchia</taxon>
        <taxon>Euheterodonta</taxon>
        <taxon>Imparidentia</taxon>
        <taxon>Neoheterodontei</taxon>
        <taxon>Myida</taxon>
        <taxon>Dreissenoidea</taxon>
        <taxon>Dreissenidae</taxon>
        <taxon>Dreissena</taxon>
    </lineage>
</organism>
<reference evidence="1" key="1">
    <citation type="journal article" date="2019" name="bioRxiv">
        <title>The Genome of the Zebra Mussel, Dreissena polymorpha: A Resource for Invasive Species Research.</title>
        <authorList>
            <person name="McCartney M.A."/>
            <person name="Auch B."/>
            <person name="Kono T."/>
            <person name="Mallez S."/>
            <person name="Zhang Y."/>
            <person name="Obille A."/>
            <person name="Becker A."/>
            <person name="Abrahante J.E."/>
            <person name="Garbe J."/>
            <person name="Badalamenti J.P."/>
            <person name="Herman A."/>
            <person name="Mangelson H."/>
            <person name="Liachko I."/>
            <person name="Sullivan S."/>
            <person name="Sone E.D."/>
            <person name="Koren S."/>
            <person name="Silverstein K.A.T."/>
            <person name="Beckman K.B."/>
            <person name="Gohl D.M."/>
        </authorList>
    </citation>
    <scope>NUCLEOTIDE SEQUENCE</scope>
    <source>
        <strain evidence="1">Duluth1</strain>
        <tissue evidence="1">Whole animal</tissue>
    </source>
</reference>
<evidence type="ECO:0000313" key="2">
    <source>
        <dbReference type="Proteomes" id="UP000828390"/>
    </source>
</evidence>
<keyword evidence="2" id="KW-1185">Reference proteome</keyword>
<evidence type="ECO:0000313" key="1">
    <source>
        <dbReference type="EMBL" id="KAH3875746.1"/>
    </source>
</evidence>
<dbReference type="Proteomes" id="UP000828390">
    <property type="component" value="Unassembled WGS sequence"/>
</dbReference>
<dbReference type="EMBL" id="JAIWYP010000002">
    <property type="protein sequence ID" value="KAH3875746.1"/>
    <property type="molecule type" value="Genomic_DNA"/>
</dbReference>
<gene>
    <name evidence="1" type="ORF">DPMN_039022</name>
</gene>
<dbReference type="InterPro" id="IPR008979">
    <property type="entry name" value="Galactose-bd-like_sf"/>
</dbReference>
<feature type="non-terminal residue" evidence="1">
    <location>
        <position position="1"/>
    </location>
</feature>
<comment type="caution">
    <text evidence="1">The sequence shown here is derived from an EMBL/GenBank/DDBJ whole genome shotgun (WGS) entry which is preliminary data.</text>
</comment>
<reference evidence="1" key="2">
    <citation type="submission" date="2020-11" db="EMBL/GenBank/DDBJ databases">
        <authorList>
            <person name="McCartney M.A."/>
            <person name="Auch B."/>
            <person name="Kono T."/>
            <person name="Mallez S."/>
            <person name="Becker A."/>
            <person name="Gohl D.M."/>
            <person name="Silverstein K.A.T."/>
            <person name="Koren S."/>
            <person name="Bechman K.B."/>
            <person name="Herman A."/>
            <person name="Abrahante J.E."/>
            <person name="Garbe J."/>
        </authorList>
    </citation>
    <scope>NUCLEOTIDE SEQUENCE</scope>
    <source>
        <strain evidence="1">Duluth1</strain>
        <tissue evidence="1">Whole animal</tissue>
    </source>
</reference>
<sequence length="89" mass="9738">MNVCRFDVRRTFAAIILVEFAILEYSIGTTVSNVALGKPATQTDTAGGANASFAVDGNKTTCSKTESYTAKWEIDLNDYHLLTEFSIHD</sequence>
<evidence type="ECO:0008006" key="3">
    <source>
        <dbReference type="Google" id="ProtNLM"/>
    </source>
</evidence>
<protein>
    <recommendedName>
        <fullName evidence="3">F5/8 type C domain-containing protein</fullName>
    </recommendedName>
</protein>